<dbReference type="PROSITE" id="PS50151">
    <property type="entry name" value="UVR"/>
    <property type="match status" value="1"/>
</dbReference>
<evidence type="ECO:0000259" key="3">
    <source>
        <dbReference type="PROSITE" id="PS50151"/>
    </source>
</evidence>
<dbReference type="GO" id="GO:0008270">
    <property type="term" value="F:zinc ion binding"/>
    <property type="evidence" value="ECO:0007669"/>
    <property type="project" value="TreeGrafter"/>
</dbReference>
<dbReference type="GO" id="GO:0046870">
    <property type="term" value="F:cadmium ion binding"/>
    <property type="evidence" value="ECO:0007669"/>
    <property type="project" value="TreeGrafter"/>
</dbReference>
<dbReference type="Proteomes" id="UP000536179">
    <property type="component" value="Unassembled WGS sequence"/>
</dbReference>
<dbReference type="InterPro" id="IPR001943">
    <property type="entry name" value="UVR_dom"/>
</dbReference>
<dbReference type="EMBL" id="JACHXU010000010">
    <property type="protein sequence ID" value="MBB3207404.1"/>
    <property type="molecule type" value="Genomic_DNA"/>
</dbReference>
<comment type="caution">
    <text evidence="4">The sequence shown here is derived from an EMBL/GenBank/DDBJ whole genome shotgun (WGS) entry which is preliminary data.</text>
</comment>
<name>A0A7W5DZH3_9BACT</name>
<protein>
    <submittedName>
        <fullName evidence="4">Protein arginine kinase activator</fullName>
    </submittedName>
</protein>
<dbReference type="InterPro" id="IPR025542">
    <property type="entry name" value="YacH"/>
</dbReference>
<evidence type="ECO:0000256" key="1">
    <source>
        <dbReference type="ARBA" id="ARBA00023236"/>
    </source>
</evidence>
<feature type="domain" description="UVR" evidence="3">
    <location>
        <begin position="130"/>
        <end position="165"/>
    </location>
</feature>
<dbReference type="PANTHER" id="PTHR38430">
    <property type="entry name" value="PROTEIN-ARGININE KINASE ACTIVATOR PROTEIN"/>
    <property type="match status" value="1"/>
</dbReference>
<dbReference type="GO" id="GO:1990170">
    <property type="term" value="P:stress response to cadmium ion"/>
    <property type="evidence" value="ECO:0007669"/>
    <property type="project" value="TreeGrafter"/>
</dbReference>
<dbReference type="GO" id="GO:0009432">
    <property type="term" value="P:SOS response"/>
    <property type="evidence" value="ECO:0007669"/>
    <property type="project" value="UniProtKB-KW"/>
</dbReference>
<dbReference type="GO" id="GO:0005507">
    <property type="term" value="F:copper ion binding"/>
    <property type="evidence" value="ECO:0007669"/>
    <property type="project" value="TreeGrafter"/>
</dbReference>
<keyword evidence="1" id="KW-0227">DNA damage</keyword>
<dbReference type="InterPro" id="IPR036876">
    <property type="entry name" value="UVR_dom_sf"/>
</dbReference>
<accession>A0A7W5DZH3</accession>
<feature type="compositionally biased region" description="Acidic residues" evidence="2">
    <location>
        <begin position="176"/>
        <end position="187"/>
    </location>
</feature>
<evidence type="ECO:0000313" key="5">
    <source>
        <dbReference type="Proteomes" id="UP000536179"/>
    </source>
</evidence>
<dbReference type="GO" id="GO:0016301">
    <property type="term" value="F:kinase activity"/>
    <property type="evidence" value="ECO:0007669"/>
    <property type="project" value="UniProtKB-KW"/>
</dbReference>
<reference evidence="4 5" key="1">
    <citation type="submission" date="2020-08" db="EMBL/GenBank/DDBJ databases">
        <title>Genomic Encyclopedia of Type Strains, Phase III (KMG-III): the genomes of soil and plant-associated and newly described type strains.</title>
        <authorList>
            <person name="Whitman W."/>
        </authorList>
    </citation>
    <scope>NUCLEOTIDE SEQUENCE [LARGE SCALE GENOMIC DNA]</scope>
    <source>
        <strain evidence="4 5">CECT 8075</strain>
    </source>
</reference>
<dbReference type="Pfam" id="PF02151">
    <property type="entry name" value="UVR"/>
    <property type="match status" value="1"/>
</dbReference>
<dbReference type="GO" id="GO:1990169">
    <property type="term" value="P:stress response to copper ion"/>
    <property type="evidence" value="ECO:0007669"/>
    <property type="project" value="TreeGrafter"/>
</dbReference>
<sequence length="209" mass="22683">MKCQYCDKPATFHITELTQPGGPQILHLCEHHARTVLQKDEPSPIKTITGALAKQLQLGQTKEELQKLDKKECPSCGITFFEFRNSGRLGCPMDYTHFESDLTPLLINIHDSLEHTGKRPSRAAANVDAQAELIGLRKAMEAAVQSEDYEKASQIRDKINEIQGDPKHPGYVPPADDGESGNDDTGDDGPKSDSQSSGGDTPASEGGGQ</sequence>
<proteinExistence type="predicted"/>
<dbReference type="GO" id="GO:0050897">
    <property type="term" value="F:cobalt ion binding"/>
    <property type="evidence" value="ECO:0007669"/>
    <property type="project" value="TreeGrafter"/>
</dbReference>
<evidence type="ECO:0000313" key="4">
    <source>
        <dbReference type="EMBL" id="MBB3207404.1"/>
    </source>
</evidence>
<organism evidence="4 5">
    <name type="scientific">Aporhodopirellula rubra</name>
    <dbReference type="NCBI Taxonomy" id="980271"/>
    <lineage>
        <taxon>Bacteria</taxon>
        <taxon>Pseudomonadati</taxon>
        <taxon>Planctomycetota</taxon>
        <taxon>Planctomycetia</taxon>
        <taxon>Pirellulales</taxon>
        <taxon>Pirellulaceae</taxon>
        <taxon>Aporhodopirellula</taxon>
    </lineage>
</organism>
<dbReference type="RefSeq" id="WP_184305744.1">
    <property type="nucleotide sequence ID" value="NZ_JACHXU010000010.1"/>
</dbReference>
<feature type="region of interest" description="Disordered" evidence="2">
    <location>
        <begin position="158"/>
        <end position="209"/>
    </location>
</feature>
<keyword evidence="4" id="KW-0808">Transferase</keyword>
<keyword evidence="4" id="KW-0418">Kinase</keyword>
<dbReference type="Gene3D" id="4.10.860.10">
    <property type="entry name" value="UVR domain"/>
    <property type="match status" value="1"/>
</dbReference>
<dbReference type="AlphaFoldDB" id="A0A7W5DZH3"/>
<gene>
    <name evidence="4" type="ORF">FHS27_003225</name>
</gene>
<keyword evidence="5" id="KW-1185">Reference proteome</keyword>
<evidence type="ECO:0000256" key="2">
    <source>
        <dbReference type="SAM" id="MobiDB-lite"/>
    </source>
</evidence>
<dbReference type="SUPFAM" id="SSF46600">
    <property type="entry name" value="C-terminal UvrC-binding domain of UvrB"/>
    <property type="match status" value="1"/>
</dbReference>
<dbReference type="PANTHER" id="PTHR38430:SF1">
    <property type="entry name" value="PROTEIN-ARGININE KINASE ACTIVATOR PROTEIN"/>
    <property type="match status" value="1"/>
</dbReference>
<feature type="compositionally biased region" description="Basic and acidic residues" evidence="2">
    <location>
        <begin position="158"/>
        <end position="168"/>
    </location>
</feature>
<keyword evidence="1" id="KW-0742">SOS response</keyword>